<evidence type="ECO:0000313" key="1">
    <source>
        <dbReference type="EMBL" id="RPD52324.1"/>
    </source>
</evidence>
<name>A0A5C2RLZ3_9APHY</name>
<accession>A0A5C2RLZ3</accession>
<sequence>MTYTFFVRKGGSRTYRSITIPQYRPVPDAFQLTCRARARPAYSLCLSIPALWCSLVAQSPGRDHQDRVQFYFSNRGVLAQQTRTYVRLWSYATSLRSGVGNTAECLIEENARSSARCGWALANATIVAIRGAAEAIPRSSAARGASLQLPDQPHPSYMSLTETVRPCSTLWGSGSSRVDTSADVELSQLRELLAERLFEMSSRLSISSESERSLAREPLQGLETAASGWMARR</sequence>
<proteinExistence type="predicted"/>
<protein>
    <submittedName>
        <fullName evidence="1">Uncharacterized protein</fullName>
    </submittedName>
</protein>
<gene>
    <name evidence="1" type="ORF">L227DRAFT_62339</name>
</gene>
<dbReference type="Proteomes" id="UP000313359">
    <property type="component" value="Unassembled WGS sequence"/>
</dbReference>
<evidence type="ECO:0000313" key="2">
    <source>
        <dbReference type="Proteomes" id="UP000313359"/>
    </source>
</evidence>
<dbReference type="EMBL" id="ML122373">
    <property type="protein sequence ID" value="RPD52324.1"/>
    <property type="molecule type" value="Genomic_DNA"/>
</dbReference>
<dbReference type="AlphaFoldDB" id="A0A5C2RLZ3"/>
<organism evidence="1 2">
    <name type="scientific">Lentinus tigrinus ALCF2SS1-6</name>
    <dbReference type="NCBI Taxonomy" id="1328759"/>
    <lineage>
        <taxon>Eukaryota</taxon>
        <taxon>Fungi</taxon>
        <taxon>Dikarya</taxon>
        <taxon>Basidiomycota</taxon>
        <taxon>Agaricomycotina</taxon>
        <taxon>Agaricomycetes</taxon>
        <taxon>Polyporales</taxon>
        <taxon>Polyporaceae</taxon>
        <taxon>Lentinus</taxon>
    </lineage>
</organism>
<keyword evidence="2" id="KW-1185">Reference proteome</keyword>
<reference evidence="1" key="1">
    <citation type="journal article" date="2018" name="Genome Biol. Evol.">
        <title>Genomics and development of Lentinus tigrinus, a white-rot wood-decaying mushroom with dimorphic fruiting bodies.</title>
        <authorList>
            <person name="Wu B."/>
            <person name="Xu Z."/>
            <person name="Knudson A."/>
            <person name="Carlson A."/>
            <person name="Chen N."/>
            <person name="Kovaka S."/>
            <person name="LaButti K."/>
            <person name="Lipzen A."/>
            <person name="Pennachio C."/>
            <person name="Riley R."/>
            <person name="Schakwitz W."/>
            <person name="Umezawa K."/>
            <person name="Ohm R.A."/>
            <person name="Grigoriev I.V."/>
            <person name="Nagy L.G."/>
            <person name="Gibbons J."/>
            <person name="Hibbett D."/>
        </authorList>
    </citation>
    <scope>NUCLEOTIDE SEQUENCE [LARGE SCALE GENOMIC DNA]</scope>
    <source>
        <strain evidence="1">ALCF2SS1-6</strain>
    </source>
</reference>